<evidence type="ECO:0000313" key="3">
    <source>
        <dbReference type="Proteomes" id="UP000307507"/>
    </source>
</evidence>
<organism evidence="2 3">
    <name type="scientific">Flavobacterium supellecticarium</name>
    <dbReference type="NCBI Taxonomy" id="2565924"/>
    <lineage>
        <taxon>Bacteria</taxon>
        <taxon>Pseudomonadati</taxon>
        <taxon>Bacteroidota</taxon>
        <taxon>Flavobacteriia</taxon>
        <taxon>Flavobacteriales</taxon>
        <taxon>Flavobacteriaceae</taxon>
        <taxon>Flavobacterium</taxon>
    </lineage>
</organism>
<feature type="region of interest" description="Disordered" evidence="1">
    <location>
        <begin position="68"/>
        <end position="92"/>
    </location>
</feature>
<proteinExistence type="predicted"/>
<dbReference type="Proteomes" id="UP000307507">
    <property type="component" value="Unassembled WGS sequence"/>
</dbReference>
<gene>
    <name evidence="2" type="ORF">E6C50_05090</name>
</gene>
<reference evidence="2 3" key="1">
    <citation type="submission" date="2019-04" db="EMBL/GenBank/DDBJ databases">
        <title>Flavobacterium sp. nov. isolated from construction timber.</title>
        <authorList>
            <person name="Lin S.-Y."/>
            <person name="Chang C.-T."/>
            <person name="Young C.-C."/>
        </authorList>
    </citation>
    <scope>NUCLEOTIDE SEQUENCE [LARGE SCALE GENOMIC DNA]</scope>
    <source>
        <strain evidence="2 3">CC-CTC003</strain>
    </source>
</reference>
<dbReference type="EMBL" id="SSNZ01000002">
    <property type="protein sequence ID" value="THF51154.1"/>
    <property type="molecule type" value="Genomic_DNA"/>
</dbReference>
<keyword evidence="3" id="KW-1185">Reference proteome</keyword>
<sequence>MKVKLMVALAVISTQFSFGQEISKETVSNNAETHLTQSLDDLKKIKEEKERLEKAKLKEHELALKEAEKQRKAAEKEQKRLAKELQKAEKVKKDIEKAQKNVHKATDRLADSQKDLDKQAAKYKTLKDKDKLTPEEDIKWKKKLLKLTNKNKERKIELQEAQLNLKNLNPNA</sequence>
<evidence type="ECO:0000313" key="2">
    <source>
        <dbReference type="EMBL" id="THF51154.1"/>
    </source>
</evidence>
<protein>
    <submittedName>
        <fullName evidence="2">Uncharacterized protein</fullName>
    </submittedName>
</protein>
<dbReference type="AlphaFoldDB" id="A0A4S3ZYV7"/>
<comment type="caution">
    <text evidence="2">The sequence shown here is derived from an EMBL/GenBank/DDBJ whole genome shotgun (WGS) entry which is preliminary data.</text>
</comment>
<name>A0A4S3ZYV7_9FLAO</name>
<evidence type="ECO:0000256" key="1">
    <source>
        <dbReference type="SAM" id="MobiDB-lite"/>
    </source>
</evidence>
<dbReference type="RefSeq" id="WP_136402141.1">
    <property type="nucleotide sequence ID" value="NZ_SSNZ01000002.1"/>
</dbReference>
<accession>A0A4S3ZYV7</accession>